<keyword evidence="4" id="KW-0496">Mitochondrion</keyword>
<evidence type="ECO:0000256" key="7">
    <source>
        <dbReference type="ARBA" id="ARBA00039442"/>
    </source>
</evidence>
<evidence type="ECO:0000256" key="2">
    <source>
        <dbReference type="ARBA" id="ARBA00022946"/>
    </source>
</evidence>
<dbReference type="Pfam" id="PF07147">
    <property type="entry name" value="PDCD9"/>
    <property type="match status" value="1"/>
</dbReference>
<evidence type="ECO:0000256" key="8">
    <source>
        <dbReference type="ARBA" id="ARBA00041617"/>
    </source>
</evidence>
<evidence type="ECO:0000313" key="10">
    <source>
        <dbReference type="RefSeq" id="XP_031566388.1"/>
    </source>
</evidence>
<proteinExistence type="inferred from homology"/>
<dbReference type="KEGG" id="aten:116301465"/>
<evidence type="ECO:0000256" key="4">
    <source>
        <dbReference type="ARBA" id="ARBA00023128"/>
    </source>
</evidence>
<dbReference type="GO" id="GO:0006412">
    <property type="term" value="P:translation"/>
    <property type="evidence" value="ECO:0007669"/>
    <property type="project" value="InterPro"/>
</dbReference>
<dbReference type="PANTHER" id="PTHR15889:SF2">
    <property type="entry name" value="LARGE RIBOSOMAL SUBUNIT PROTEIN ML37"/>
    <property type="match status" value="1"/>
</dbReference>
<dbReference type="GeneID" id="116301465"/>
<dbReference type="RefSeq" id="XP_031566388.1">
    <property type="nucleotide sequence ID" value="XM_031710528.1"/>
</dbReference>
<dbReference type="InterPro" id="IPR010793">
    <property type="entry name" value="Ribosomal_mL37/mL65"/>
</dbReference>
<evidence type="ECO:0000313" key="9">
    <source>
        <dbReference type="Proteomes" id="UP000515163"/>
    </source>
</evidence>
<accession>A0A6P8IIN6</accession>
<organism evidence="9 10">
    <name type="scientific">Actinia tenebrosa</name>
    <name type="common">Australian red waratah sea anemone</name>
    <dbReference type="NCBI Taxonomy" id="6105"/>
    <lineage>
        <taxon>Eukaryota</taxon>
        <taxon>Metazoa</taxon>
        <taxon>Cnidaria</taxon>
        <taxon>Anthozoa</taxon>
        <taxon>Hexacorallia</taxon>
        <taxon>Actiniaria</taxon>
        <taxon>Actiniidae</taxon>
        <taxon>Actinia</taxon>
    </lineage>
</organism>
<sequence length="359" mass="40666">MAATNMWNKCLSNFKNHSFITTNQKLLSFRYILGRHAGLCTAVKPYAFHPKTRTLESDIQALYLTKTIQKEGLPDSLQKSILDDTLTDKMMDRFRQCVVQTRLFNYEGERSTKTTCALPLMLNMMKVVWSEANSFPGLNDMSLSHKPHVSAVWKRHDDAIQVSGNLGYLLSSKTLLSPYVPADSLKETEEIKLESLDLIAPVFNLLRVASNCETDTGFYDGTPYPHAHTLVLVNTENKWSTRERCAQGLMFTFGRLVNQATNLHGNQMGKILKEPLTAQCVVSDGYKLSFIIYQLNTLDFSSDEGVKNIAWVLPGMKMYEKALLEEVIPESGQYETKVEGFNRDCFEIFTNLITNGTLR</sequence>
<evidence type="ECO:0000256" key="5">
    <source>
        <dbReference type="ARBA" id="ARBA00023274"/>
    </source>
</evidence>
<evidence type="ECO:0000256" key="1">
    <source>
        <dbReference type="ARBA" id="ARBA00004173"/>
    </source>
</evidence>
<name>A0A6P8IIN6_ACTTE</name>
<dbReference type="AlphaFoldDB" id="A0A6P8IIN6"/>
<dbReference type="PANTHER" id="PTHR15889">
    <property type="entry name" value="MITOCHONDRIAL RIBOSOMAL PROTEIN L37"/>
    <property type="match status" value="1"/>
</dbReference>
<dbReference type="InterPro" id="IPR052482">
    <property type="entry name" value="mtLSU_mL37"/>
</dbReference>
<dbReference type="GO" id="GO:1990904">
    <property type="term" value="C:ribonucleoprotein complex"/>
    <property type="evidence" value="ECO:0007669"/>
    <property type="project" value="UniProtKB-KW"/>
</dbReference>
<dbReference type="GO" id="GO:0005840">
    <property type="term" value="C:ribosome"/>
    <property type="evidence" value="ECO:0007669"/>
    <property type="project" value="UniProtKB-KW"/>
</dbReference>
<gene>
    <name evidence="10" type="primary">LOC116301465</name>
</gene>
<reference evidence="10" key="1">
    <citation type="submission" date="2025-08" db="UniProtKB">
        <authorList>
            <consortium name="RefSeq"/>
        </authorList>
    </citation>
    <scope>IDENTIFICATION</scope>
    <source>
        <tissue evidence="10">Tentacle</tissue>
    </source>
</reference>
<evidence type="ECO:0000256" key="3">
    <source>
        <dbReference type="ARBA" id="ARBA00022980"/>
    </source>
</evidence>
<keyword evidence="2" id="KW-0809">Transit peptide</keyword>
<comment type="similarity">
    <text evidence="6">Belongs to the mitochondrion-specific ribosomal protein mL37 family.</text>
</comment>
<comment type="subcellular location">
    <subcellularLocation>
        <location evidence="1">Mitochondrion</location>
    </subcellularLocation>
</comment>
<keyword evidence="5" id="KW-0687">Ribonucleoprotein</keyword>
<protein>
    <recommendedName>
        <fullName evidence="7">Large ribosomal subunit protein mL37</fullName>
    </recommendedName>
    <alternativeName>
        <fullName evidence="8">39S ribosomal protein L37, mitochondrial</fullName>
    </alternativeName>
</protein>
<dbReference type="OrthoDB" id="5835618at2759"/>
<dbReference type="FunCoup" id="A0A6P8IIN6">
    <property type="interactions" value="934"/>
</dbReference>
<dbReference type="GO" id="GO:0003735">
    <property type="term" value="F:structural constituent of ribosome"/>
    <property type="evidence" value="ECO:0007669"/>
    <property type="project" value="InterPro"/>
</dbReference>
<keyword evidence="3" id="KW-0689">Ribosomal protein</keyword>
<evidence type="ECO:0000256" key="6">
    <source>
        <dbReference type="ARBA" id="ARBA00037985"/>
    </source>
</evidence>
<dbReference type="InParanoid" id="A0A6P8IIN6"/>
<keyword evidence="9" id="KW-1185">Reference proteome</keyword>
<dbReference type="Proteomes" id="UP000515163">
    <property type="component" value="Unplaced"/>
</dbReference>
<dbReference type="GO" id="GO:0005739">
    <property type="term" value="C:mitochondrion"/>
    <property type="evidence" value="ECO:0007669"/>
    <property type="project" value="UniProtKB-SubCell"/>
</dbReference>